<protein>
    <submittedName>
        <fullName evidence="2">Pyridoxal phosphate phosphatase</fullName>
    </submittedName>
</protein>
<comment type="caution">
    <text evidence="2">The sequence shown here is derived from an EMBL/GenBank/DDBJ whole genome shotgun (WGS) entry which is preliminary data.</text>
</comment>
<gene>
    <name evidence="2" type="ORF">PoB_004745400</name>
</gene>
<evidence type="ECO:0000313" key="3">
    <source>
        <dbReference type="Proteomes" id="UP000735302"/>
    </source>
</evidence>
<reference evidence="2 3" key="1">
    <citation type="journal article" date="2021" name="Elife">
        <title>Chloroplast acquisition without the gene transfer in kleptoplastic sea slugs, Plakobranchus ocellatus.</title>
        <authorList>
            <person name="Maeda T."/>
            <person name="Takahashi S."/>
            <person name="Yoshida T."/>
            <person name="Shimamura S."/>
            <person name="Takaki Y."/>
            <person name="Nagai Y."/>
            <person name="Toyoda A."/>
            <person name="Suzuki Y."/>
            <person name="Arimoto A."/>
            <person name="Ishii H."/>
            <person name="Satoh N."/>
            <person name="Nishiyama T."/>
            <person name="Hasebe M."/>
            <person name="Maruyama T."/>
            <person name="Minagawa J."/>
            <person name="Obokata J."/>
            <person name="Shigenobu S."/>
        </authorList>
    </citation>
    <scope>NUCLEOTIDE SEQUENCE [LARGE SCALE GENOMIC DNA]</scope>
</reference>
<dbReference type="EMBL" id="BLXT01005227">
    <property type="protein sequence ID" value="GFO20949.1"/>
    <property type="molecule type" value="Genomic_DNA"/>
</dbReference>
<name>A0AAV4BQ44_9GAST</name>
<proteinExistence type="predicted"/>
<feature type="region of interest" description="Disordered" evidence="1">
    <location>
        <begin position="141"/>
        <end position="163"/>
    </location>
</feature>
<dbReference type="Pfam" id="PF13242">
    <property type="entry name" value="Hydrolase_like"/>
    <property type="match status" value="1"/>
</dbReference>
<evidence type="ECO:0000256" key="1">
    <source>
        <dbReference type="SAM" id="MobiDB-lite"/>
    </source>
</evidence>
<accession>A0AAV4BQ44</accession>
<organism evidence="2 3">
    <name type="scientific">Plakobranchus ocellatus</name>
    <dbReference type="NCBI Taxonomy" id="259542"/>
    <lineage>
        <taxon>Eukaryota</taxon>
        <taxon>Metazoa</taxon>
        <taxon>Spiralia</taxon>
        <taxon>Lophotrochozoa</taxon>
        <taxon>Mollusca</taxon>
        <taxon>Gastropoda</taxon>
        <taxon>Heterobranchia</taxon>
        <taxon>Euthyneura</taxon>
        <taxon>Panpulmonata</taxon>
        <taxon>Sacoglossa</taxon>
        <taxon>Placobranchoidea</taxon>
        <taxon>Plakobranchidae</taxon>
        <taxon>Plakobranchus</taxon>
    </lineage>
</organism>
<evidence type="ECO:0000313" key="2">
    <source>
        <dbReference type="EMBL" id="GFO20949.1"/>
    </source>
</evidence>
<keyword evidence="3" id="KW-1185">Reference proteome</keyword>
<dbReference type="Gene3D" id="3.40.50.1000">
    <property type="entry name" value="HAD superfamily/HAD-like"/>
    <property type="match status" value="2"/>
</dbReference>
<dbReference type="InterPro" id="IPR023214">
    <property type="entry name" value="HAD_sf"/>
</dbReference>
<sequence length="163" mass="17861">MEAVAYLSDPTCRLLSFWGTPWEQAMDSDLIVPDVGALAAAIAHPLKMQPQTPRVHSWFMSHVLRRARDIKPVKTAVIGTNIDREIAFANNSGMSSLLLLTDEAKKAGFLEKKFLHAACPDYYATSILEWGQHIFPKTLGSGEENSDVSSDAAARSSEKISDA</sequence>
<dbReference type="AlphaFoldDB" id="A0AAV4BQ44"/>
<dbReference type="InterPro" id="IPR036412">
    <property type="entry name" value="HAD-like_sf"/>
</dbReference>
<dbReference type="Proteomes" id="UP000735302">
    <property type="component" value="Unassembled WGS sequence"/>
</dbReference>
<dbReference type="SUPFAM" id="SSF56784">
    <property type="entry name" value="HAD-like"/>
    <property type="match status" value="1"/>
</dbReference>